<feature type="domain" description="Peptidase S11 D-alanyl-D-alanine carboxypeptidase A N-terminal" evidence="13">
    <location>
        <begin position="117"/>
        <end position="349"/>
    </location>
</feature>
<feature type="chain" id="PRO_5038569309" description="Peptidase S11 D-alanyl-D-alanine carboxypeptidase A N-terminal domain-containing protein" evidence="12">
    <location>
        <begin position="43"/>
        <end position="456"/>
    </location>
</feature>
<feature type="compositionally biased region" description="Pro residues" evidence="10">
    <location>
        <begin position="82"/>
        <end position="93"/>
    </location>
</feature>
<dbReference type="AlphaFoldDB" id="A0A8J3YAW8"/>
<evidence type="ECO:0000256" key="12">
    <source>
        <dbReference type="SAM" id="SignalP"/>
    </source>
</evidence>
<dbReference type="GO" id="GO:0008360">
    <property type="term" value="P:regulation of cell shape"/>
    <property type="evidence" value="ECO:0007669"/>
    <property type="project" value="UniProtKB-KW"/>
</dbReference>
<keyword evidence="3" id="KW-0378">Hydrolase</keyword>
<sequence>MTRPWEPRRAAANLARMTRRLAATTAAAALAFALPAATPVHASAAPAVVPAVAPAVAPAAPAPAAALRADVPCPRVKANPLPSRPPKPRPPAADPVLRQVGGAGLDTDGLVVPEGAPAPPKLTAASWLVADLDTGAVLGGCGPHVRGTPASVQKLLLAATVMPRLDPDRKVTVTREDLAFEPGSSAVGLLEGGRYTVQTLWLGLLLQSGNDAANVLARLGGGDGGLPATIDAMNAEARRLGAFQTHAVTPSGLDGPGQFTSAYDLALIARACFAVDGFQDYALTRNTQIPAQPQKKKGGFQIQNENKLVFNYPGALGGKTGFTQLARHTYVGAAERDGRRLVATVLGAEARPLRGWEQGAALLDWGFSLPADARVGELVPPGTNDEPATGATASEPPAGSTPLRAPAAASSATSFTLHPAAMAAVAAALAAAPLSLLLLNRRRRYGRRPRFRRAVR</sequence>
<dbReference type="InterPro" id="IPR018044">
    <property type="entry name" value="Peptidase_S11"/>
</dbReference>
<keyword evidence="5" id="KW-0573">Peptidoglycan synthesis</keyword>
<feature type="active site" evidence="7">
    <location>
        <position position="208"/>
    </location>
</feature>
<evidence type="ECO:0000256" key="1">
    <source>
        <dbReference type="ARBA" id="ARBA00007164"/>
    </source>
</evidence>
<evidence type="ECO:0000256" key="2">
    <source>
        <dbReference type="ARBA" id="ARBA00022729"/>
    </source>
</evidence>
<dbReference type="PRINTS" id="PR00725">
    <property type="entry name" value="DADACBPTASE1"/>
</dbReference>
<accession>A0A8J3YAW8</accession>
<organism evidence="14 15">
    <name type="scientific">Spirilliplanes yamanashiensis</name>
    <dbReference type="NCBI Taxonomy" id="42233"/>
    <lineage>
        <taxon>Bacteria</taxon>
        <taxon>Bacillati</taxon>
        <taxon>Actinomycetota</taxon>
        <taxon>Actinomycetes</taxon>
        <taxon>Micromonosporales</taxon>
        <taxon>Micromonosporaceae</taxon>
        <taxon>Spirilliplanes</taxon>
    </lineage>
</organism>
<evidence type="ECO:0000256" key="4">
    <source>
        <dbReference type="ARBA" id="ARBA00022960"/>
    </source>
</evidence>
<dbReference type="Gene3D" id="3.40.710.10">
    <property type="entry name" value="DD-peptidase/beta-lactamase superfamily"/>
    <property type="match status" value="1"/>
</dbReference>
<evidence type="ECO:0000259" key="13">
    <source>
        <dbReference type="Pfam" id="PF00768"/>
    </source>
</evidence>
<dbReference type="GO" id="GO:0071555">
    <property type="term" value="P:cell wall organization"/>
    <property type="evidence" value="ECO:0007669"/>
    <property type="project" value="UniProtKB-KW"/>
</dbReference>
<feature type="region of interest" description="Disordered" evidence="10">
    <location>
        <begin position="377"/>
        <end position="406"/>
    </location>
</feature>
<dbReference type="Pfam" id="PF00768">
    <property type="entry name" value="Peptidase_S11"/>
    <property type="match status" value="1"/>
</dbReference>
<feature type="signal peptide" evidence="12">
    <location>
        <begin position="1"/>
        <end position="42"/>
    </location>
</feature>
<feature type="transmembrane region" description="Helical" evidence="11">
    <location>
        <begin position="420"/>
        <end position="440"/>
    </location>
</feature>
<dbReference type="Proteomes" id="UP000652013">
    <property type="component" value="Unassembled WGS sequence"/>
</dbReference>
<keyword evidence="11" id="KW-0812">Transmembrane</keyword>
<evidence type="ECO:0000313" key="14">
    <source>
        <dbReference type="EMBL" id="GIJ05301.1"/>
    </source>
</evidence>
<feature type="region of interest" description="Disordered" evidence="10">
    <location>
        <begin position="76"/>
        <end position="100"/>
    </location>
</feature>
<keyword evidence="6" id="KW-0961">Cell wall biogenesis/degradation</keyword>
<feature type="active site" description="Proton acceptor" evidence="7">
    <location>
        <position position="154"/>
    </location>
</feature>
<feature type="active site" description="Acyl-ester intermediate" evidence="7">
    <location>
        <position position="151"/>
    </location>
</feature>
<keyword evidence="15" id="KW-1185">Reference proteome</keyword>
<evidence type="ECO:0000256" key="11">
    <source>
        <dbReference type="SAM" id="Phobius"/>
    </source>
</evidence>
<dbReference type="GO" id="GO:0006508">
    <property type="term" value="P:proteolysis"/>
    <property type="evidence" value="ECO:0007669"/>
    <property type="project" value="InterPro"/>
</dbReference>
<comment type="caution">
    <text evidence="14">The sequence shown here is derived from an EMBL/GenBank/DDBJ whole genome shotgun (WGS) entry which is preliminary data.</text>
</comment>
<evidence type="ECO:0000256" key="5">
    <source>
        <dbReference type="ARBA" id="ARBA00022984"/>
    </source>
</evidence>
<keyword evidence="4" id="KW-0133">Cell shape</keyword>
<name>A0A8J3YAW8_9ACTN</name>
<dbReference type="EMBL" id="BOOY01000032">
    <property type="protein sequence ID" value="GIJ05301.1"/>
    <property type="molecule type" value="Genomic_DNA"/>
</dbReference>
<evidence type="ECO:0000256" key="9">
    <source>
        <dbReference type="RuleBase" id="RU004016"/>
    </source>
</evidence>
<dbReference type="PANTHER" id="PTHR21581:SF33">
    <property type="entry name" value="D-ALANYL-D-ALANINE CARBOXYPEPTIDASE DACB"/>
    <property type="match status" value="1"/>
</dbReference>
<dbReference type="SUPFAM" id="SSF56601">
    <property type="entry name" value="beta-lactamase/transpeptidase-like"/>
    <property type="match status" value="1"/>
</dbReference>
<proteinExistence type="inferred from homology"/>
<evidence type="ECO:0000313" key="15">
    <source>
        <dbReference type="Proteomes" id="UP000652013"/>
    </source>
</evidence>
<keyword evidence="11" id="KW-1133">Transmembrane helix</keyword>
<dbReference type="PANTHER" id="PTHR21581">
    <property type="entry name" value="D-ALANYL-D-ALANINE CARBOXYPEPTIDASE"/>
    <property type="match status" value="1"/>
</dbReference>
<evidence type="ECO:0000256" key="7">
    <source>
        <dbReference type="PIRSR" id="PIRSR618044-1"/>
    </source>
</evidence>
<evidence type="ECO:0000256" key="6">
    <source>
        <dbReference type="ARBA" id="ARBA00023316"/>
    </source>
</evidence>
<keyword evidence="2 12" id="KW-0732">Signal</keyword>
<dbReference type="InterPro" id="IPR012338">
    <property type="entry name" value="Beta-lactam/transpept-like"/>
</dbReference>
<evidence type="ECO:0000256" key="8">
    <source>
        <dbReference type="PIRSR" id="PIRSR618044-2"/>
    </source>
</evidence>
<evidence type="ECO:0000256" key="3">
    <source>
        <dbReference type="ARBA" id="ARBA00022801"/>
    </source>
</evidence>
<dbReference type="GO" id="GO:0009002">
    <property type="term" value="F:serine-type D-Ala-D-Ala carboxypeptidase activity"/>
    <property type="evidence" value="ECO:0007669"/>
    <property type="project" value="InterPro"/>
</dbReference>
<protein>
    <recommendedName>
        <fullName evidence="13">Peptidase S11 D-alanyl-D-alanine carboxypeptidase A N-terminal domain-containing protein</fullName>
    </recommendedName>
</protein>
<keyword evidence="11" id="KW-0472">Membrane</keyword>
<dbReference type="InterPro" id="IPR001967">
    <property type="entry name" value="Peptidase_S11_N"/>
</dbReference>
<dbReference type="GO" id="GO:0009252">
    <property type="term" value="P:peptidoglycan biosynthetic process"/>
    <property type="evidence" value="ECO:0007669"/>
    <property type="project" value="UniProtKB-KW"/>
</dbReference>
<evidence type="ECO:0000256" key="10">
    <source>
        <dbReference type="SAM" id="MobiDB-lite"/>
    </source>
</evidence>
<feature type="binding site" evidence="8">
    <location>
        <position position="319"/>
    </location>
    <ligand>
        <name>substrate</name>
    </ligand>
</feature>
<comment type="similarity">
    <text evidence="1 9">Belongs to the peptidase S11 family.</text>
</comment>
<gene>
    <name evidence="14" type="ORF">Sya03_46530</name>
</gene>
<reference evidence="14" key="1">
    <citation type="submission" date="2021-01" db="EMBL/GenBank/DDBJ databases">
        <title>Whole genome shotgun sequence of Spirilliplanes yamanashiensis NBRC 15828.</title>
        <authorList>
            <person name="Komaki H."/>
            <person name="Tamura T."/>
        </authorList>
    </citation>
    <scope>NUCLEOTIDE SEQUENCE</scope>
    <source>
        <strain evidence="14">NBRC 15828</strain>
    </source>
</reference>